<dbReference type="InParanoid" id="A0A078AYM2"/>
<evidence type="ECO:0000256" key="2">
    <source>
        <dbReference type="SAM" id="MobiDB-lite"/>
    </source>
</evidence>
<evidence type="ECO:0000256" key="3">
    <source>
        <dbReference type="SAM" id="Phobius"/>
    </source>
</evidence>
<keyword evidence="3" id="KW-1133">Transmembrane helix</keyword>
<evidence type="ECO:0000313" key="5">
    <source>
        <dbReference type="Proteomes" id="UP000039865"/>
    </source>
</evidence>
<dbReference type="Proteomes" id="UP000039865">
    <property type="component" value="Unassembled WGS sequence"/>
</dbReference>
<dbReference type="PANTHER" id="PTHR23302">
    <property type="entry name" value="TRANSMEMBRANE CHANNEL-RELATED"/>
    <property type="match status" value="1"/>
</dbReference>
<feature type="region of interest" description="Disordered" evidence="2">
    <location>
        <begin position="86"/>
        <end position="182"/>
    </location>
</feature>
<feature type="transmembrane region" description="Helical" evidence="3">
    <location>
        <begin position="517"/>
        <end position="538"/>
    </location>
</feature>
<gene>
    <name evidence="4" type="primary">Contig11477.g12278</name>
    <name evidence="4" type="ORF">STYLEM_15406</name>
</gene>
<feature type="compositionally biased region" description="Low complexity" evidence="2">
    <location>
        <begin position="88"/>
        <end position="116"/>
    </location>
</feature>
<dbReference type="PANTHER" id="PTHR23302:SF24">
    <property type="entry name" value="TMC DOMAIN-CONTAINING PROTEIN"/>
    <property type="match status" value="1"/>
</dbReference>
<dbReference type="OrthoDB" id="312275at2759"/>
<feature type="transmembrane region" description="Helical" evidence="3">
    <location>
        <begin position="803"/>
        <end position="820"/>
    </location>
</feature>
<dbReference type="InterPro" id="IPR038900">
    <property type="entry name" value="TMC"/>
</dbReference>
<reference evidence="4 5" key="1">
    <citation type="submission" date="2014-06" db="EMBL/GenBank/DDBJ databases">
        <authorList>
            <person name="Swart Estienne"/>
        </authorList>
    </citation>
    <scope>NUCLEOTIDE SEQUENCE [LARGE SCALE GENOMIC DNA]</scope>
    <source>
        <strain evidence="4 5">130c</strain>
    </source>
</reference>
<sequence length="835" mass="98021">MILIIELDLRNVNVQDLLDDNKLNNILAGNGNLNSYQQQNYNANQYQNQQNVGGRINSQRQLGQQQQQQLANYPLMQQQQNYIGNNNSQQQPIQIPKSSLSQQQYQQQVRNMQSQQELRDAAQDFRVPPRPKKQKKDKLKNTQKNIADIPKPPSQNQNNKRNPQVYQSQQPPKNSNNGNMDQQQINEKPIYFLGADMNEKDPNFDPAVQEDLIDDETLKKIEEFKQKYLEMKSKAEDAEQDLAYSAIKVDEIVQKIKDLEAKKNEFKDELVNETRQNAELRRKLADLEDDKITLEQQLETGFKPSRVTKLKEVNLQKHKQLMEEKARRERESMKKQVLIGIDFVGQKDDLKVLIASQKGKCRACFERLKLMIHKLTPLLKDITNISLFVLIGIFMCLFKWVQFDLIKKERSLYEDSKKKFSRLFFNMWDWSTNNNYESHQLRNAVRLDIKIHLDEDKIKEHIKKRKPFETTKLFIRRIITLAISVLILITGWGLIVMVNLYDDDITAYIKGFNIIKYIASFFSSVCLSIINIVVPIMIKKITNLEAWDFQDQLIKQQVWRMYLAKIINFSIFVSINLELVSSTTWFRNTSVTNFNENGQNFDCKEDQLITELVLKMIIPFLKALGERFYFGLMKGRRQWQPEYLLSDDIVWLLYFQAIIWVTLIYYPFIALVTPIILYVMFKHCYFVLRKFKSKPKKSSNANRSDSLVYGNGHLALTVDKCNNIAIFDNNQDSKQLCGPYPSGIYGQYSIEQQINRSEIASYIYEIVKFYPFLWLGGILLLTLMLFKRNHSNLLKDFVANKDYVRLFVIIKLDNLGILIVNRRVAKKYNQTPKED</sequence>
<keyword evidence="3" id="KW-0812">Transmembrane</keyword>
<dbReference type="EMBL" id="CCKQ01014536">
    <property type="protein sequence ID" value="CDW86312.1"/>
    <property type="molecule type" value="Genomic_DNA"/>
</dbReference>
<feature type="transmembrane region" description="Helical" evidence="3">
    <location>
        <begin position="762"/>
        <end position="783"/>
    </location>
</feature>
<evidence type="ECO:0000313" key="4">
    <source>
        <dbReference type="EMBL" id="CDW86312.1"/>
    </source>
</evidence>
<protein>
    <recommendedName>
        <fullName evidence="6">Transmembrane protein</fullName>
    </recommendedName>
</protein>
<accession>A0A078AYM2</accession>
<keyword evidence="1" id="KW-0175">Coiled coil</keyword>
<feature type="transmembrane region" description="Helical" evidence="3">
    <location>
        <begin position="382"/>
        <end position="401"/>
    </location>
</feature>
<keyword evidence="3" id="KW-0472">Membrane</keyword>
<evidence type="ECO:0008006" key="6">
    <source>
        <dbReference type="Google" id="ProtNLM"/>
    </source>
</evidence>
<feature type="transmembrane region" description="Helical" evidence="3">
    <location>
        <begin position="559"/>
        <end position="577"/>
    </location>
</feature>
<keyword evidence="5" id="KW-1185">Reference proteome</keyword>
<feature type="transmembrane region" description="Helical" evidence="3">
    <location>
        <begin position="651"/>
        <end position="681"/>
    </location>
</feature>
<evidence type="ECO:0000256" key="1">
    <source>
        <dbReference type="SAM" id="Coils"/>
    </source>
</evidence>
<dbReference type="GO" id="GO:0005886">
    <property type="term" value="C:plasma membrane"/>
    <property type="evidence" value="ECO:0007669"/>
    <property type="project" value="InterPro"/>
</dbReference>
<feature type="transmembrane region" description="Helical" evidence="3">
    <location>
        <begin position="474"/>
        <end position="497"/>
    </location>
</feature>
<organism evidence="4 5">
    <name type="scientific">Stylonychia lemnae</name>
    <name type="common">Ciliate</name>
    <dbReference type="NCBI Taxonomy" id="5949"/>
    <lineage>
        <taxon>Eukaryota</taxon>
        <taxon>Sar</taxon>
        <taxon>Alveolata</taxon>
        <taxon>Ciliophora</taxon>
        <taxon>Intramacronucleata</taxon>
        <taxon>Spirotrichea</taxon>
        <taxon>Stichotrichia</taxon>
        <taxon>Sporadotrichida</taxon>
        <taxon>Oxytrichidae</taxon>
        <taxon>Stylonychinae</taxon>
        <taxon>Stylonychia</taxon>
    </lineage>
</organism>
<proteinExistence type="predicted"/>
<name>A0A078AYM2_STYLE</name>
<feature type="compositionally biased region" description="Basic residues" evidence="2">
    <location>
        <begin position="129"/>
        <end position="138"/>
    </location>
</feature>
<feature type="compositionally biased region" description="Polar residues" evidence="2">
    <location>
        <begin position="154"/>
        <end position="182"/>
    </location>
</feature>
<dbReference type="AlphaFoldDB" id="A0A078AYM2"/>
<feature type="coiled-coil region" evidence="1">
    <location>
        <begin position="221"/>
        <end position="297"/>
    </location>
</feature>